<dbReference type="STRING" id="1121266.SAMN02745883_02010"/>
<sequence>MIPHLKKEKGNDNNRLISVLNNIYEKLLYGEVKTEDEEILDSIKLAHEEWKNAEKYFENVTDPDLIDHAIYRMEAARIRYTYLLKLAKKMGIERDIN</sequence>
<dbReference type="InterPro" id="IPR019644">
    <property type="entry name" value="DUF2508"/>
</dbReference>
<dbReference type="EMBL" id="FRAJ01000017">
    <property type="protein sequence ID" value="SHK41877.1"/>
    <property type="molecule type" value="Genomic_DNA"/>
</dbReference>
<organism evidence="1 2">
    <name type="scientific">Caminicella sporogenes DSM 14501</name>
    <dbReference type="NCBI Taxonomy" id="1121266"/>
    <lineage>
        <taxon>Bacteria</taxon>
        <taxon>Bacillati</taxon>
        <taxon>Bacillota</taxon>
        <taxon>Clostridia</taxon>
        <taxon>Peptostreptococcales</taxon>
        <taxon>Caminicellaceae</taxon>
        <taxon>Caminicella</taxon>
    </lineage>
</organism>
<evidence type="ECO:0000313" key="1">
    <source>
        <dbReference type="EMBL" id="SHK41877.1"/>
    </source>
</evidence>
<name>A0A1M6SBI4_9FIRM</name>
<keyword evidence="2" id="KW-1185">Reference proteome</keyword>
<dbReference type="AlphaFoldDB" id="A0A1M6SBI4"/>
<dbReference type="Pfam" id="PF10704">
    <property type="entry name" value="DUF2508"/>
    <property type="match status" value="1"/>
</dbReference>
<gene>
    <name evidence="1" type="ORF">SAMN02745883_02010</name>
</gene>
<evidence type="ECO:0008006" key="3">
    <source>
        <dbReference type="Google" id="ProtNLM"/>
    </source>
</evidence>
<accession>A0A1M6SBI4</accession>
<proteinExistence type="predicted"/>
<evidence type="ECO:0000313" key="2">
    <source>
        <dbReference type="Proteomes" id="UP000184082"/>
    </source>
</evidence>
<dbReference type="RefSeq" id="WP_072968124.1">
    <property type="nucleotide sequence ID" value="NZ_FRAJ01000017.1"/>
</dbReference>
<dbReference type="Proteomes" id="UP000184082">
    <property type="component" value="Unassembled WGS sequence"/>
</dbReference>
<reference evidence="1 2" key="1">
    <citation type="submission" date="2016-11" db="EMBL/GenBank/DDBJ databases">
        <authorList>
            <person name="Jaros S."/>
            <person name="Januszkiewicz K."/>
            <person name="Wedrychowicz H."/>
        </authorList>
    </citation>
    <scope>NUCLEOTIDE SEQUENCE [LARGE SCALE GENOMIC DNA]</scope>
    <source>
        <strain evidence="1 2">DSM 14501</strain>
    </source>
</reference>
<protein>
    <recommendedName>
        <fullName evidence="3">DUF2508 domain-containing protein</fullName>
    </recommendedName>
</protein>